<comment type="caution">
    <text evidence="3">The sequence shown here is derived from an EMBL/GenBank/DDBJ whole genome shotgun (WGS) entry which is preliminary data.</text>
</comment>
<dbReference type="AlphaFoldDB" id="A0A3D9VFC0"/>
<dbReference type="Pfam" id="PF09423">
    <property type="entry name" value="PhoD"/>
    <property type="match status" value="1"/>
</dbReference>
<dbReference type="InterPro" id="IPR029052">
    <property type="entry name" value="Metallo-depent_PP-like"/>
</dbReference>
<organism evidence="3 4">
    <name type="scientific">Thermasporomyces composti</name>
    <dbReference type="NCBI Taxonomy" id="696763"/>
    <lineage>
        <taxon>Bacteria</taxon>
        <taxon>Bacillati</taxon>
        <taxon>Actinomycetota</taxon>
        <taxon>Actinomycetes</taxon>
        <taxon>Propionibacteriales</taxon>
        <taxon>Nocardioidaceae</taxon>
        <taxon>Thermasporomyces</taxon>
    </lineage>
</organism>
<dbReference type="PANTHER" id="PTHR43606:SF2">
    <property type="entry name" value="ALKALINE PHOSPHATASE FAMILY PROTEIN (AFU_ORTHOLOGUE AFUA_5G03860)"/>
    <property type="match status" value="1"/>
</dbReference>
<dbReference type="PANTHER" id="PTHR43606">
    <property type="entry name" value="PHOSPHATASE, PUTATIVE (AFU_ORTHOLOGUE AFUA_6G08710)-RELATED"/>
    <property type="match status" value="1"/>
</dbReference>
<sequence>MARRGTLALGRHLARRRLLQLGVLTAAAASLTTEAWSSTSTTAAPRFSEYPFSLGVASGDPAPDGMVLWTRLAPEPLAEDGLGGMPNRPVPVQFEVAEDDNFRRVVRRGTVVARPELAHSVHVELHGLRPGREYFYRFRVGRVESPVGRTRTLPPTGAPVGMLTLAFASCQRWSEGFYTAYRHMAEEDVDLVFHLGDYIYEDPINPTSNARQQTVPDYFQVEAITLPRYRTQYALYKMDPDLQAAHAAHPWVVTIDDHDVDDSWAADVPKENSPTPTREEWLARRAAAFQAFYEHQPVRLVSKPSGPDMQLYRRFAYGDLAEFSVLDTRQFRSDQACGDGRVIGCEDRLDPTRTMLGEEQERWLLDGLARSRAQWNVLAQQVFFCQRDFEEGPEQRFGMDEWSGYEPARARVIEGFRRTSNPVVLTGDVHVHAAAEVKSDFNDPTSETLAVEFATTSISSGGDGADVTPATLIRLKENPHLKFENQQRGYAVCTVTRRSWRTDFKILPYVVTPGAPISVRASYVTEAGRPGLQEA</sequence>
<evidence type="ECO:0000313" key="4">
    <source>
        <dbReference type="Proteomes" id="UP000256485"/>
    </source>
</evidence>
<dbReference type="InterPro" id="IPR032093">
    <property type="entry name" value="PhoD_N"/>
</dbReference>
<keyword evidence="4" id="KW-1185">Reference proteome</keyword>
<feature type="domain" description="Phospholipase D N-terminal" evidence="2">
    <location>
        <begin position="54"/>
        <end position="152"/>
    </location>
</feature>
<proteinExistence type="predicted"/>
<dbReference type="SUPFAM" id="SSF56300">
    <property type="entry name" value="Metallo-dependent phosphatases"/>
    <property type="match status" value="1"/>
</dbReference>
<evidence type="ECO:0000259" key="2">
    <source>
        <dbReference type="Pfam" id="PF16655"/>
    </source>
</evidence>
<dbReference type="InterPro" id="IPR018946">
    <property type="entry name" value="PhoD-like_MPP"/>
</dbReference>
<dbReference type="Proteomes" id="UP000256485">
    <property type="component" value="Unassembled WGS sequence"/>
</dbReference>
<protein>
    <submittedName>
        <fullName evidence="3">Alkaline phosphatase D</fullName>
    </submittedName>
</protein>
<dbReference type="Gene3D" id="2.60.40.380">
    <property type="entry name" value="Purple acid phosphatase-like, N-terminal"/>
    <property type="match status" value="1"/>
</dbReference>
<dbReference type="RefSeq" id="WP_115851237.1">
    <property type="nucleotide sequence ID" value="NZ_QTUC01000001.1"/>
</dbReference>
<evidence type="ECO:0000313" key="3">
    <source>
        <dbReference type="EMBL" id="REF37845.1"/>
    </source>
</evidence>
<dbReference type="OrthoDB" id="327733at2"/>
<name>A0A3D9VFC0_THECX</name>
<dbReference type="Pfam" id="PF16655">
    <property type="entry name" value="PhoD_N"/>
    <property type="match status" value="1"/>
</dbReference>
<accession>A0A3D9VFC0</accession>
<dbReference type="EMBL" id="QTUC01000001">
    <property type="protein sequence ID" value="REF37845.1"/>
    <property type="molecule type" value="Genomic_DNA"/>
</dbReference>
<dbReference type="InterPro" id="IPR038607">
    <property type="entry name" value="PhoD-like_sf"/>
</dbReference>
<dbReference type="Gene3D" id="3.60.21.70">
    <property type="entry name" value="PhoD-like phosphatase"/>
    <property type="match status" value="1"/>
</dbReference>
<gene>
    <name evidence="3" type="ORF">DFJ64_3306</name>
</gene>
<evidence type="ECO:0000259" key="1">
    <source>
        <dbReference type="Pfam" id="PF09423"/>
    </source>
</evidence>
<dbReference type="CDD" id="cd07389">
    <property type="entry name" value="MPP_PhoD"/>
    <property type="match status" value="1"/>
</dbReference>
<dbReference type="InterPro" id="IPR052900">
    <property type="entry name" value="Phospholipid_Metab_Enz"/>
</dbReference>
<reference evidence="3 4" key="1">
    <citation type="submission" date="2018-08" db="EMBL/GenBank/DDBJ databases">
        <title>Sequencing the genomes of 1000 actinobacteria strains.</title>
        <authorList>
            <person name="Klenk H.-P."/>
        </authorList>
    </citation>
    <scope>NUCLEOTIDE SEQUENCE [LARGE SCALE GENOMIC DNA]</scope>
    <source>
        <strain evidence="3 4">DSM 22891</strain>
    </source>
</reference>
<feature type="domain" description="PhoD-like phosphatase metallophosphatase" evidence="1">
    <location>
        <begin position="165"/>
        <end position="504"/>
    </location>
</feature>